<dbReference type="InterPro" id="IPR019775">
    <property type="entry name" value="WD40_repeat_CS"/>
</dbReference>
<evidence type="ECO:0000256" key="3">
    <source>
        <dbReference type="PROSITE-ProRule" id="PRU00221"/>
    </source>
</evidence>
<dbReference type="PANTHER" id="PTHR44129">
    <property type="entry name" value="WD REPEAT-CONTAINING PROTEIN POP1"/>
    <property type="match status" value="1"/>
</dbReference>
<dbReference type="InterPro" id="IPR020472">
    <property type="entry name" value="WD40_PAC1"/>
</dbReference>
<proteinExistence type="predicted"/>
<dbReference type="PROSITE" id="PS50082">
    <property type="entry name" value="WD_REPEATS_2"/>
    <property type="match status" value="4"/>
</dbReference>
<dbReference type="PROSITE" id="PS50294">
    <property type="entry name" value="WD_REPEATS_REGION"/>
    <property type="match status" value="4"/>
</dbReference>
<sequence length="516" mass="55338">MTGQIVVNKRSAKAQHVCACWGGRKKDAKRRETTEFQLATGGAGHLTYWTLNPMEGTMIAEECSLGNQVRTFCSLAYSHDGDYIFAGSTSGDFSAVHVKHKTMHSTIPATSNGVLTLIALRGESGDRLVVGGGDGSISIFDGARDGAGNLRAMTRGSVGISVVQVEGRVTALQLSSPLTDAPTEVRLLAGTDRGNFYLVSLFVSGYAQPDDAAKFVLLQEAHHAAVTAVAYPPDPTGTDPNASSIFATCSEDGSVRVWDVTDYRVTAKGTCQTQQTGVPSCIAFSGEVVFTGWQDGKIRAHEAETGGLLWVIDNCHGGGVTSLALSHNLKFLVSGGEEGEVRVWEIRTREMFVSLKQHTAAVTAIQIFADDAQVLSASRDRTIYLWDLHSQARTQALYQRMGGINGIALLPDQTQVLSVGQEKRASFWDVRQSSPVSALDLGVEHLCIAADAAGERFAMGGVDGKVRLWRFKDAVQLCVMDGHSGPVRSVQFSPDKKQLLSTGEDGAILVWNVFPE</sequence>
<evidence type="ECO:0000313" key="4">
    <source>
        <dbReference type="EMBL" id="CAE0104188.1"/>
    </source>
</evidence>
<dbReference type="InterPro" id="IPR036322">
    <property type="entry name" value="WD40_repeat_dom_sf"/>
</dbReference>
<feature type="repeat" description="WD" evidence="3">
    <location>
        <begin position="355"/>
        <end position="396"/>
    </location>
</feature>
<keyword evidence="1 3" id="KW-0853">WD repeat</keyword>
<dbReference type="InterPro" id="IPR050349">
    <property type="entry name" value="WD_LIS1/nudF_dynein_reg"/>
</dbReference>
<dbReference type="SMART" id="SM00564">
    <property type="entry name" value="PQQ"/>
    <property type="match status" value="1"/>
</dbReference>
<dbReference type="InterPro" id="IPR015943">
    <property type="entry name" value="WD40/YVTN_repeat-like_dom_sf"/>
</dbReference>
<evidence type="ECO:0008006" key="5">
    <source>
        <dbReference type="Google" id="ProtNLM"/>
    </source>
</evidence>
<accession>A0A7S3ES01</accession>
<reference evidence="4" key="1">
    <citation type="submission" date="2021-01" db="EMBL/GenBank/DDBJ databases">
        <authorList>
            <person name="Corre E."/>
            <person name="Pelletier E."/>
            <person name="Niang G."/>
            <person name="Scheremetjew M."/>
            <person name="Finn R."/>
            <person name="Kale V."/>
            <person name="Holt S."/>
            <person name="Cochrane G."/>
            <person name="Meng A."/>
            <person name="Brown T."/>
            <person name="Cohen L."/>
        </authorList>
    </citation>
    <scope>NUCLEOTIDE SEQUENCE</scope>
    <source>
        <strain evidence="4">CCMP281</strain>
    </source>
</reference>
<dbReference type="PRINTS" id="PR00320">
    <property type="entry name" value="GPROTEINBRPT"/>
</dbReference>
<feature type="repeat" description="WD" evidence="3">
    <location>
        <begin position="313"/>
        <end position="354"/>
    </location>
</feature>
<dbReference type="InterPro" id="IPR001680">
    <property type="entry name" value="WD40_rpt"/>
</dbReference>
<keyword evidence="2" id="KW-0677">Repeat</keyword>
<protein>
    <recommendedName>
        <fullName evidence="5">Guanine nucleotide-binding protein subunit beta-like protein</fullName>
    </recommendedName>
</protein>
<dbReference type="SMART" id="SM00320">
    <property type="entry name" value="WD40"/>
    <property type="match status" value="9"/>
</dbReference>
<dbReference type="InterPro" id="IPR018391">
    <property type="entry name" value="PQQ_b-propeller_rpt"/>
</dbReference>
<dbReference type="AlphaFoldDB" id="A0A7S3ES01"/>
<gene>
    <name evidence="4" type="ORF">HERI1096_LOCUS4846</name>
</gene>
<dbReference type="SUPFAM" id="SSF50978">
    <property type="entry name" value="WD40 repeat-like"/>
    <property type="match status" value="2"/>
</dbReference>
<feature type="repeat" description="WD" evidence="3">
    <location>
        <begin position="480"/>
        <end position="516"/>
    </location>
</feature>
<evidence type="ECO:0000256" key="1">
    <source>
        <dbReference type="ARBA" id="ARBA00022574"/>
    </source>
</evidence>
<dbReference type="EMBL" id="HBHX01008758">
    <property type="protein sequence ID" value="CAE0104188.1"/>
    <property type="molecule type" value="Transcribed_RNA"/>
</dbReference>
<dbReference type="PROSITE" id="PS00678">
    <property type="entry name" value="WD_REPEATS_1"/>
    <property type="match status" value="2"/>
</dbReference>
<name>A0A7S3ES01_9EUKA</name>
<feature type="repeat" description="WD" evidence="3">
    <location>
        <begin position="219"/>
        <end position="268"/>
    </location>
</feature>
<organism evidence="4">
    <name type="scientific">Haptolina ericina</name>
    <dbReference type="NCBI Taxonomy" id="156174"/>
    <lineage>
        <taxon>Eukaryota</taxon>
        <taxon>Haptista</taxon>
        <taxon>Haptophyta</taxon>
        <taxon>Prymnesiophyceae</taxon>
        <taxon>Prymnesiales</taxon>
        <taxon>Prymnesiaceae</taxon>
        <taxon>Haptolina</taxon>
    </lineage>
</organism>
<dbReference type="CDD" id="cd00200">
    <property type="entry name" value="WD40"/>
    <property type="match status" value="1"/>
</dbReference>
<dbReference type="Gene3D" id="2.130.10.10">
    <property type="entry name" value="YVTN repeat-like/Quinoprotein amine dehydrogenase"/>
    <property type="match status" value="3"/>
</dbReference>
<evidence type="ECO:0000256" key="2">
    <source>
        <dbReference type="ARBA" id="ARBA00022737"/>
    </source>
</evidence>
<dbReference type="Pfam" id="PF00400">
    <property type="entry name" value="WD40"/>
    <property type="match status" value="4"/>
</dbReference>